<dbReference type="EMBL" id="BGZK01001918">
    <property type="protein sequence ID" value="GBP88273.1"/>
    <property type="molecule type" value="Genomic_DNA"/>
</dbReference>
<gene>
    <name evidence="2" type="ORF">EVAR_82734_1</name>
</gene>
<keyword evidence="3" id="KW-1185">Reference proteome</keyword>
<comment type="caution">
    <text evidence="2">The sequence shown here is derived from an EMBL/GenBank/DDBJ whole genome shotgun (WGS) entry which is preliminary data.</text>
</comment>
<reference evidence="2 3" key="1">
    <citation type="journal article" date="2019" name="Commun. Biol.">
        <title>The bagworm genome reveals a unique fibroin gene that provides high tensile strength.</title>
        <authorList>
            <person name="Kono N."/>
            <person name="Nakamura H."/>
            <person name="Ohtoshi R."/>
            <person name="Tomita M."/>
            <person name="Numata K."/>
            <person name="Arakawa K."/>
        </authorList>
    </citation>
    <scope>NUCLEOTIDE SEQUENCE [LARGE SCALE GENOMIC DNA]</scope>
</reference>
<proteinExistence type="predicted"/>
<evidence type="ECO:0000313" key="3">
    <source>
        <dbReference type="Proteomes" id="UP000299102"/>
    </source>
</evidence>
<organism evidence="2 3">
    <name type="scientific">Eumeta variegata</name>
    <name type="common">Bagworm moth</name>
    <name type="synonym">Eumeta japonica</name>
    <dbReference type="NCBI Taxonomy" id="151549"/>
    <lineage>
        <taxon>Eukaryota</taxon>
        <taxon>Metazoa</taxon>
        <taxon>Ecdysozoa</taxon>
        <taxon>Arthropoda</taxon>
        <taxon>Hexapoda</taxon>
        <taxon>Insecta</taxon>
        <taxon>Pterygota</taxon>
        <taxon>Neoptera</taxon>
        <taxon>Endopterygota</taxon>
        <taxon>Lepidoptera</taxon>
        <taxon>Glossata</taxon>
        <taxon>Ditrysia</taxon>
        <taxon>Tineoidea</taxon>
        <taxon>Psychidae</taxon>
        <taxon>Oiketicinae</taxon>
        <taxon>Eumeta</taxon>
    </lineage>
</organism>
<dbReference type="AlphaFoldDB" id="A0A4C1ZM33"/>
<sequence length="130" mass="14761">MCRIHRSQEEFMRTSYFVPCHHNLYKFPAPSFGKVVHVCLHSALHTADQLGNTHSPVERGAGGAPRVRRPRGKQDRSVRNAFEYFQMRAIAAQRLRALISHQQIPGSILDTGELAMSLKLNLKLLAPRFD</sequence>
<accession>A0A4C1ZM33</accession>
<evidence type="ECO:0000313" key="2">
    <source>
        <dbReference type="EMBL" id="GBP88273.1"/>
    </source>
</evidence>
<dbReference type="Proteomes" id="UP000299102">
    <property type="component" value="Unassembled WGS sequence"/>
</dbReference>
<protein>
    <submittedName>
        <fullName evidence="2">Uncharacterized protein</fullName>
    </submittedName>
</protein>
<name>A0A4C1ZM33_EUMVA</name>
<evidence type="ECO:0000256" key="1">
    <source>
        <dbReference type="SAM" id="MobiDB-lite"/>
    </source>
</evidence>
<feature type="region of interest" description="Disordered" evidence="1">
    <location>
        <begin position="50"/>
        <end position="73"/>
    </location>
</feature>